<evidence type="ECO:0000313" key="1">
    <source>
        <dbReference type="EMBL" id="GAA4978738.1"/>
    </source>
</evidence>
<accession>A0ABP9HUC9</accession>
<dbReference type="Proteomes" id="UP001501195">
    <property type="component" value="Unassembled WGS sequence"/>
</dbReference>
<dbReference type="EMBL" id="BAABIL010000263">
    <property type="protein sequence ID" value="GAA4978738.1"/>
    <property type="molecule type" value="Genomic_DNA"/>
</dbReference>
<organism evidence="1 2">
    <name type="scientific">Kineococcus glutinatus</name>
    <dbReference type="NCBI Taxonomy" id="1070872"/>
    <lineage>
        <taxon>Bacteria</taxon>
        <taxon>Bacillati</taxon>
        <taxon>Actinomycetota</taxon>
        <taxon>Actinomycetes</taxon>
        <taxon>Kineosporiales</taxon>
        <taxon>Kineosporiaceae</taxon>
        <taxon>Kineococcus</taxon>
    </lineage>
</organism>
<comment type="caution">
    <text evidence="1">The sequence shown here is derived from an EMBL/GenBank/DDBJ whole genome shotgun (WGS) entry which is preliminary data.</text>
</comment>
<keyword evidence="2" id="KW-1185">Reference proteome</keyword>
<reference evidence="2" key="1">
    <citation type="journal article" date="2019" name="Int. J. Syst. Evol. Microbiol.">
        <title>The Global Catalogue of Microorganisms (GCM) 10K type strain sequencing project: providing services to taxonomists for standard genome sequencing and annotation.</title>
        <authorList>
            <consortium name="The Broad Institute Genomics Platform"/>
            <consortium name="The Broad Institute Genome Sequencing Center for Infectious Disease"/>
            <person name="Wu L."/>
            <person name="Ma J."/>
        </authorList>
    </citation>
    <scope>NUCLEOTIDE SEQUENCE [LARGE SCALE GENOMIC DNA]</scope>
    <source>
        <strain evidence="2">JCM 18126</strain>
    </source>
</reference>
<evidence type="ECO:0000313" key="2">
    <source>
        <dbReference type="Proteomes" id="UP001501195"/>
    </source>
</evidence>
<gene>
    <name evidence="1" type="ORF">GCM10023225_19170</name>
</gene>
<name>A0ABP9HUC9_9ACTN</name>
<evidence type="ECO:0008006" key="3">
    <source>
        <dbReference type="Google" id="ProtNLM"/>
    </source>
</evidence>
<protein>
    <recommendedName>
        <fullName evidence="3">Maltokinase</fullName>
    </recommendedName>
</protein>
<proteinExistence type="predicted"/>
<dbReference type="Gene3D" id="3.90.1200.10">
    <property type="match status" value="1"/>
</dbReference>
<sequence>MLLDFEGEPLRPLAERSDPDLPLRDVAGMLRSFDYAGRHATVGRDDPDLAARAAAWTAQARDAFLDGYAAVAGLDPREEGSAAARLLRALELDKALYEVVYEFRNRPDWLPIPLSAVQRLLA</sequence>